<organism evidence="2 3">
    <name type="scientific">Cajanus cajan</name>
    <name type="common">Pigeon pea</name>
    <name type="synonym">Cajanus indicus</name>
    <dbReference type="NCBI Taxonomy" id="3821"/>
    <lineage>
        <taxon>Eukaryota</taxon>
        <taxon>Viridiplantae</taxon>
        <taxon>Streptophyta</taxon>
        <taxon>Embryophyta</taxon>
        <taxon>Tracheophyta</taxon>
        <taxon>Spermatophyta</taxon>
        <taxon>Magnoliopsida</taxon>
        <taxon>eudicotyledons</taxon>
        <taxon>Gunneridae</taxon>
        <taxon>Pentapetalae</taxon>
        <taxon>rosids</taxon>
        <taxon>fabids</taxon>
        <taxon>Fabales</taxon>
        <taxon>Fabaceae</taxon>
        <taxon>Papilionoideae</taxon>
        <taxon>50 kb inversion clade</taxon>
        <taxon>NPAAA clade</taxon>
        <taxon>indigoferoid/millettioid clade</taxon>
        <taxon>Phaseoleae</taxon>
        <taxon>Cajanus</taxon>
    </lineage>
</organism>
<name>A0A151RE35_CAJCA</name>
<sequence length="152" mass="17618">MLGVTKMSCFPIDHHLISTLVEWWRPEIVQRIDGFHLLKIWLGITPPPNAIKGGRMKMGWVLFSKKSSTLVPMQYLIMLINLDQCGQLSWGSIVLVDLYRELFIVTNYDQKEISGTCVLLQLWAWYRMPYFTPLMTPLNIVGFLKVQGNIFN</sequence>
<accession>A0A151RE35</accession>
<evidence type="ECO:0000259" key="1">
    <source>
        <dbReference type="Pfam" id="PF10536"/>
    </source>
</evidence>
<dbReference type="InterPro" id="IPR019557">
    <property type="entry name" value="AminoTfrase-like_pln_mobile"/>
</dbReference>
<keyword evidence="3" id="KW-1185">Reference proteome</keyword>
<gene>
    <name evidence="2" type="ORF">KK1_037740</name>
</gene>
<proteinExistence type="predicted"/>
<dbReference type="EMBL" id="KQ483806">
    <property type="protein sequence ID" value="KYP40914.1"/>
    <property type="molecule type" value="Genomic_DNA"/>
</dbReference>
<dbReference type="PANTHER" id="PTHR46033:SF8">
    <property type="entry name" value="PROTEIN MAINTENANCE OF MERISTEMS-LIKE"/>
    <property type="match status" value="1"/>
</dbReference>
<evidence type="ECO:0000313" key="2">
    <source>
        <dbReference type="EMBL" id="KYP40914.1"/>
    </source>
</evidence>
<dbReference type="Proteomes" id="UP000075243">
    <property type="component" value="Unassembled WGS sequence"/>
</dbReference>
<reference evidence="2" key="1">
    <citation type="journal article" date="2012" name="Nat. Biotechnol.">
        <title>Draft genome sequence of pigeonpea (Cajanus cajan), an orphan legume crop of resource-poor farmers.</title>
        <authorList>
            <person name="Varshney R.K."/>
            <person name="Chen W."/>
            <person name="Li Y."/>
            <person name="Bharti A.K."/>
            <person name="Saxena R.K."/>
            <person name="Schlueter J.A."/>
            <person name="Donoghue M.T."/>
            <person name="Azam S."/>
            <person name="Fan G."/>
            <person name="Whaley A.M."/>
            <person name="Farmer A.D."/>
            <person name="Sheridan J."/>
            <person name="Iwata A."/>
            <person name="Tuteja R."/>
            <person name="Penmetsa R.V."/>
            <person name="Wu W."/>
            <person name="Upadhyaya H.D."/>
            <person name="Yang S.P."/>
            <person name="Shah T."/>
            <person name="Saxena K.B."/>
            <person name="Michael T."/>
            <person name="McCombie W.R."/>
            <person name="Yang B."/>
            <person name="Zhang G."/>
            <person name="Yang H."/>
            <person name="Wang J."/>
            <person name="Spillane C."/>
            <person name="Cook D.R."/>
            <person name="May G.D."/>
            <person name="Xu X."/>
            <person name="Jackson S.A."/>
        </authorList>
    </citation>
    <scope>NUCLEOTIDE SEQUENCE [LARGE SCALE GENOMIC DNA]</scope>
</reference>
<dbReference type="InterPro" id="IPR044824">
    <property type="entry name" value="MAIN-like"/>
</dbReference>
<dbReference type="PANTHER" id="PTHR46033">
    <property type="entry name" value="PROTEIN MAIN-LIKE 2"/>
    <property type="match status" value="1"/>
</dbReference>
<protein>
    <submittedName>
        <fullName evidence="2">Serine/threonine protein phosphatase 7 long form isogeny</fullName>
    </submittedName>
</protein>
<dbReference type="Gramene" id="C.cajan_35209.t">
    <property type="protein sequence ID" value="C.cajan_35209.t"/>
    <property type="gene ID" value="C.cajan_35209"/>
</dbReference>
<evidence type="ECO:0000313" key="3">
    <source>
        <dbReference type="Proteomes" id="UP000075243"/>
    </source>
</evidence>
<dbReference type="Pfam" id="PF10536">
    <property type="entry name" value="PMD"/>
    <property type="match status" value="1"/>
</dbReference>
<feature type="domain" description="Aminotransferase-like plant mobile" evidence="1">
    <location>
        <begin position="58"/>
        <end position="133"/>
    </location>
</feature>
<dbReference type="GO" id="GO:0010073">
    <property type="term" value="P:meristem maintenance"/>
    <property type="evidence" value="ECO:0007669"/>
    <property type="project" value="InterPro"/>
</dbReference>
<dbReference type="AlphaFoldDB" id="A0A151RE35"/>